<dbReference type="CDD" id="cd21134">
    <property type="entry name" value="YTH"/>
    <property type="match status" value="1"/>
</dbReference>
<dbReference type="PROSITE" id="PS50882">
    <property type="entry name" value="YTH"/>
    <property type="match status" value="1"/>
</dbReference>
<feature type="non-terminal residue" evidence="2">
    <location>
        <position position="1"/>
    </location>
</feature>
<dbReference type="Proteomes" id="UP000253551">
    <property type="component" value="Unassembled WGS sequence"/>
</dbReference>
<dbReference type="Gene3D" id="3.10.590.10">
    <property type="entry name" value="ph1033 like domains"/>
    <property type="match status" value="1"/>
</dbReference>
<dbReference type="OrthoDB" id="306690at2759"/>
<dbReference type="InterPro" id="IPR007275">
    <property type="entry name" value="YTH_domain"/>
</dbReference>
<evidence type="ECO:0000313" key="2">
    <source>
        <dbReference type="EMBL" id="RCH80768.1"/>
    </source>
</evidence>
<dbReference type="Pfam" id="PF04146">
    <property type="entry name" value="YTH"/>
    <property type="match status" value="1"/>
</dbReference>
<name>A0A367ISW7_RHIST</name>
<reference evidence="2 3" key="1">
    <citation type="journal article" date="2018" name="G3 (Bethesda)">
        <title>Phylogenetic and Phylogenomic Definition of Rhizopus Species.</title>
        <authorList>
            <person name="Gryganskyi A.P."/>
            <person name="Golan J."/>
            <person name="Dolatabadi S."/>
            <person name="Mondo S."/>
            <person name="Robb S."/>
            <person name="Idnurm A."/>
            <person name="Muszewska A."/>
            <person name="Steczkiewicz K."/>
            <person name="Masonjones S."/>
            <person name="Liao H.L."/>
            <person name="Gajdeczka M.T."/>
            <person name="Anike F."/>
            <person name="Vuek A."/>
            <person name="Anishchenko I.M."/>
            <person name="Voigt K."/>
            <person name="de Hoog G.S."/>
            <person name="Smith M.E."/>
            <person name="Heitman J."/>
            <person name="Vilgalys R."/>
            <person name="Stajich J.E."/>
        </authorList>
    </citation>
    <scope>NUCLEOTIDE SEQUENCE [LARGE SCALE GENOMIC DNA]</scope>
    <source>
        <strain evidence="2 3">LSU 92-RS-03</strain>
    </source>
</reference>
<proteinExistence type="predicted"/>
<comment type="caution">
    <text evidence="2">The sequence shown here is derived from an EMBL/GenBank/DDBJ whole genome shotgun (WGS) entry which is preliminary data.</text>
</comment>
<feature type="domain" description="YTH" evidence="1">
    <location>
        <begin position="38"/>
        <end position="175"/>
    </location>
</feature>
<gene>
    <name evidence="2" type="ORF">CU098_007840</name>
</gene>
<dbReference type="AlphaFoldDB" id="A0A367ISW7"/>
<organism evidence="2 3">
    <name type="scientific">Rhizopus stolonifer</name>
    <name type="common">Rhizopus nigricans</name>
    <dbReference type="NCBI Taxonomy" id="4846"/>
    <lineage>
        <taxon>Eukaryota</taxon>
        <taxon>Fungi</taxon>
        <taxon>Fungi incertae sedis</taxon>
        <taxon>Mucoromycota</taxon>
        <taxon>Mucoromycotina</taxon>
        <taxon>Mucoromycetes</taxon>
        <taxon>Mucorales</taxon>
        <taxon>Mucorineae</taxon>
        <taxon>Rhizopodaceae</taxon>
        <taxon>Rhizopus</taxon>
    </lineage>
</organism>
<protein>
    <recommendedName>
        <fullName evidence="1">YTH domain-containing protein</fullName>
    </recommendedName>
</protein>
<evidence type="ECO:0000259" key="1">
    <source>
        <dbReference type="PROSITE" id="PS50882"/>
    </source>
</evidence>
<keyword evidence="3" id="KW-1185">Reference proteome</keyword>
<dbReference type="STRING" id="4846.A0A367ISW7"/>
<dbReference type="GO" id="GO:0003723">
    <property type="term" value="F:RNA binding"/>
    <property type="evidence" value="ECO:0007669"/>
    <property type="project" value="InterPro"/>
</dbReference>
<sequence length="193" mass="22464">KVEEMENDCNAFNKPKTTQKVRKKRTDLVMFMSPQSPVHFIILKPLELETVKESQLYEYWPVSQKKQRFLNQLYESSYHVYFLFSVIGSKSFQGYGTMSSPVIDMHTLAPHEMYGVVINPQWRFVCKINWESTQHTPIKQIGGCLNPYEQHQPIRYSRDFTLVEPTLGMTLIDADFFNEPTSGEDEGDKGEIP</sequence>
<accession>A0A367ISW7</accession>
<evidence type="ECO:0000313" key="3">
    <source>
        <dbReference type="Proteomes" id="UP000253551"/>
    </source>
</evidence>
<dbReference type="EMBL" id="PJQM01005831">
    <property type="protein sequence ID" value="RCH80768.1"/>
    <property type="molecule type" value="Genomic_DNA"/>
</dbReference>